<protein>
    <submittedName>
        <fullName evidence="17">TonB-dependent receptor</fullName>
    </submittedName>
</protein>
<evidence type="ECO:0000256" key="2">
    <source>
        <dbReference type="ARBA" id="ARBA00009810"/>
    </source>
</evidence>
<evidence type="ECO:0000256" key="14">
    <source>
        <dbReference type="SAM" id="SignalP"/>
    </source>
</evidence>
<evidence type="ECO:0000256" key="3">
    <source>
        <dbReference type="ARBA" id="ARBA00022448"/>
    </source>
</evidence>
<keyword evidence="7 12" id="KW-0798">TonB box</keyword>
<dbReference type="GO" id="GO:0015344">
    <property type="term" value="F:siderophore uptake transmembrane transporter activity"/>
    <property type="evidence" value="ECO:0007669"/>
    <property type="project" value="TreeGrafter"/>
</dbReference>
<dbReference type="PROSITE" id="PS52016">
    <property type="entry name" value="TONB_DEPENDENT_REC_3"/>
    <property type="match status" value="1"/>
</dbReference>
<evidence type="ECO:0000256" key="13">
    <source>
        <dbReference type="RuleBase" id="RU003357"/>
    </source>
</evidence>
<dbReference type="InterPro" id="IPR010916">
    <property type="entry name" value="TonB_box_CS"/>
</dbReference>
<feature type="short sequence motif" description="TonB box" evidence="12">
    <location>
        <begin position="37"/>
        <end position="43"/>
    </location>
</feature>
<evidence type="ECO:0000256" key="6">
    <source>
        <dbReference type="ARBA" id="ARBA00022729"/>
    </source>
</evidence>
<dbReference type="InterPro" id="IPR037066">
    <property type="entry name" value="Plug_dom_sf"/>
</dbReference>
<evidence type="ECO:0000256" key="5">
    <source>
        <dbReference type="ARBA" id="ARBA00022692"/>
    </source>
</evidence>
<feature type="chain" id="PRO_5042052165" evidence="14">
    <location>
        <begin position="26"/>
        <end position="716"/>
    </location>
</feature>
<dbReference type="RefSeq" id="WP_126494612.1">
    <property type="nucleotide sequence ID" value="NZ_AP018711.1"/>
</dbReference>
<evidence type="ECO:0000313" key="18">
    <source>
        <dbReference type="Proteomes" id="UP000275727"/>
    </source>
</evidence>
<dbReference type="InterPro" id="IPR039426">
    <property type="entry name" value="TonB-dep_rcpt-like"/>
</dbReference>
<evidence type="ECO:0000259" key="16">
    <source>
        <dbReference type="Pfam" id="PF07715"/>
    </source>
</evidence>
<keyword evidence="3 11" id="KW-0813">Transport</keyword>
<dbReference type="GO" id="GO:0038023">
    <property type="term" value="F:signaling receptor activity"/>
    <property type="evidence" value="ECO:0007669"/>
    <property type="project" value="InterPro"/>
</dbReference>
<evidence type="ECO:0000256" key="12">
    <source>
        <dbReference type="PROSITE-ProRule" id="PRU10143"/>
    </source>
</evidence>
<dbReference type="InterPro" id="IPR012910">
    <property type="entry name" value="Plug_dom"/>
</dbReference>
<dbReference type="NCBIfam" id="TIGR01783">
    <property type="entry name" value="TonB-siderophor"/>
    <property type="match status" value="1"/>
</dbReference>
<dbReference type="KEGG" id="smic:SmB9_17340"/>
<evidence type="ECO:0000259" key="15">
    <source>
        <dbReference type="Pfam" id="PF00593"/>
    </source>
</evidence>
<dbReference type="Gene3D" id="2.170.130.10">
    <property type="entry name" value="TonB-dependent receptor, plug domain"/>
    <property type="match status" value="1"/>
</dbReference>
<sequence>MTRQSAFRAALATSVALMVLPTAVAAQDAGSTAVDDTIVVSGQRQAYRGDVPIKETPQSIQVLDAKIMTDLNITRLDTALELASGVSKQNNFGGLWDSFAVRGFAGDENFPSGFLVNGFNGGRGYGGPRDASNIERIEVIKGPNGAVFGRGDPGGTVNIITKKADVSDTFGSASASAGSYDTYRIEGDANIAVSESFAIRLNGAYQEGDSFRDTIHSNKIVLSPSALLKVGDNTSLSYEMEFVDQEVPFDRGVLEINGQLGLIPRSRFLGEPGDGPIKIKVLGHQAQVQQDLGGNDWVAIVGFGYRDTSFTGFSADPELALGRQIIDNDFTNLARQRRFRDYNTTNTVIRGEISGEVHTGSLVHHVLLGADWDRFNIDLYQLRYRPPVYVAGSPITAANNAVNVFNPVYGQMPLPTGIVQDFRELQKSYGIFFQDQMDLTDRLKVRVGGRYDHFNQNITNRAGASPIPVTKKRFSPTAGILYEVTDAVGVYAGYGTGFRPNSGVDASGNPFSPETSKSYEIGLRYTSPGGGIVGTVAAYSMKKNNILTTDPLNAGFSIAGGRARSRGLEADITANLPGDFMILATYSYTDAEWRSASLDPNFAQLIQPGDPLINIPKHQASLLVTRGFELGDAGKITVGGGVNHVGERLGETATNFYLPSYTLARALLSYEPSEKIRVSFDVTNLFDKTYYASSYARLWVQPGTPRTFTGRVAFSF</sequence>
<dbReference type="InterPro" id="IPR000531">
    <property type="entry name" value="Beta-barrel_TonB"/>
</dbReference>
<feature type="domain" description="TonB-dependent receptor-like beta-barrel" evidence="15">
    <location>
        <begin position="230"/>
        <end position="685"/>
    </location>
</feature>
<dbReference type="GO" id="GO:0015891">
    <property type="term" value="P:siderophore transport"/>
    <property type="evidence" value="ECO:0007669"/>
    <property type="project" value="InterPro"/>
</dbReference>
<dbReference type="PROSITE" id="PS00430">
    <property type="entry name" value="TONB_DEPENDENT_REC_1"/>
    <property type="match status" value="1"/>
</dbReference>
<keyword evidence="8 11" id="KW-0472">Membrane</keyword>
<dbReference type="Pfam" id="PF00593">
    <property type="entry name" value="TonB_dep_Rec_b-barrel"/>
    <property type="match status" value="1"/>
</dbReference>
<name>A0AAD1G104_SPHMI</name>
<dbReference type="Pfam" id="PF07715">
    <property type="entry name" value="Plug"/>
    <property type="match status" value="1"/>
</dbReference>
<dbReference type="GO" id="GO:0009279">
    <property type="term" value="C:cell outer membrane"/>
    <property type="evidence" value="ECO:0007669"/>
    <property type="project" value="UniProtKB-SubCell"/>
</dbReference>
<comment type="similarity">
    <text evidence="2 11 13">Belongs to the TonB-dependent receptor family.</text>
</comment>
<dbReference type="Proteomes" id="UP000275727">
    <property type="component" value="Chromosome"/>
</dbReference>
<proteinExistence type="inferred from homology"/>
<dbReference type="EMBL" id="AP018711">
    <property type="protein sequence ID" value="BBE34076.1"/>
    <property type="molecule type" value="Genomic_DNA"/>
</dbReference>
<keyword evidence="6 14" id="KW-0732">Signal</keyword>
<evidence type="ECO:0000256" key="4">
    <source>
        <dbReference type="ARBA" id="ARBA00022452"/>
    </source>
</evidence>
<keyword evidence="4 11" id="KW-1134">Transmembrane beta strand</keyword>
<evidence type="ECO:0000256" key="8">
    <source>
        <dbReference type="ARBA" id="ARBA00023136"/>
    </source>
</evidence>
<dbReference type="Gene3D" id="2.40.170.20">
    <property type="entry name" value="TonB-dependent receptor, beta-barrel domain"/>
    <property type="match status" value="1"/>
</dbReference>
<dbReference type="InterPro" id="IPR010105">
    <property type="entry name" value="TonB_sidphr_rcpt"/>
</dbReference>
<evidence type="ECO:0000256" key="1">
    <source>
        <dbReference type="ARBA" id="ARBA00004571"/>
    </source>
</evidence>
<evidence type="ECO:0000313" key="17">
    <source>
        <dbReference type="EMBL" id="BBE34076.1"/>
    </source>
</evidence>
<evidence type="ECO:0000256" key="7">
    <source>
        <dbReference type="ARBA" id="ARBA00023077"/>
    </source>
</evidence>
<dbReference type="CDD" id="cd01347">
    <property type="entry name" value="ligand_gated_channel"/>
    <property type="match status" value="1"/>
</dbReference>
<feature type="domain" description="TonB-dependent receptor plug" evidence="16">
    <location>
        <begin position="53"/>
        <end position="156"/>
    </location>
</feature>
<dbReference type="PANTHER" id="PTHR32552:SF90">
    <property type="entry name" value="METAL-PSEUDOPALINE RECEPTOR CNTO"/>
    <property type="match status" value="1"/>
</dbReference>
<keyword evidence="9 17" id="KW-0675">Receptor</keyword>
<keyword evidence="5 11" id="KW-0812">Transmembrane</keyword>
<comment type="subcellular location">
    <subcellularLocation>
        <location evidence="1 11">Cell outer membrane</location>
        <topology evidence="1 11">Multi-pass membrane protein</topology>
    </subcellularLocation>
</comment>
<evidence type="ECO:0000256" key="9">
    <source>
        <dbReference type="ARBA" id="ARBA00023170"/>
    </source>
</evidence>
<dbReference type="SUPFAM" id="SSF56935">
    <property type="entry name" value="Porins"/>
    <property type="match status" value="1"/>
</dbReference>
<dbReference type="AlphaFoldDB" id="A0AAD1G104"/>
<dbReference type="InterPro" id="IPR036942">
    <property type="entry name" value="Beta-barrel_TonB_sf"/>
</dbReference>
<evidence type="ECO:0000256" key="10">
    <source>
        <dbReference type="ARBA" id="ARBA00023237"/>
    </source>
</evidence>
<reference evidence="17 18" key="1">
    <citation type="submission" date="2018-06" db="EMBL/GenBank/DDBJ databases">
        <title>Complete Genome Sequence of the Microcystin-Degrading Bacterium Sphingosinicella microcystinivorans Strain B-9.</title>
        <authorList>
            <person name="Jin H."/>
            <person name="Nishizawa T."/>
            <person name="Guo Y."/>
            <person name="Nishizawa A."/>
            <person name="Park H."/>
            <person name="Kato H."/>
            <person name="Tsuji K."/>
            <person name="Harada K."/>
        </authorList>
    </citation>
    <scope>NUCLEOTIDE SEQUENCE [LARGE SCALE GENOMIC DNA]</scope>
    <source>
        <strain evidence="17 18">B9</strain>
    </source>
</reference>
<keyword evidence="10 11" id="KW-0998">Cell outer membrane</keyword>
<accession>A0AAD1G104</accession>
<evidence type="ECO:0000256" key="11">
    <source>
        <dbReference type="PROSITE-ProRule" id="PRU01360"/>
    </source>
</evidence>
<organism evidence="17 18">
    <name type="scientific">Sphingosinicella microcystinivorans</name>
    <dbReference type="NCBI Taxonomy" id="335406"/>
    <lineage>
        <taxon>Bacteria</taxon>
        <taxon>Pseudomonadati</taxon>
        <taxon>Pseudomonadota</taxon>
        <taxon>Alphaproteobacteria</taxon>
        <taxon>Sphingomonadales</taxon>
        <taxon>Sphingosinicellaceae</taxon>
        <taxon>Sphingosinicella</taxon>
    </lineage>
</organism>
<feature type="signal peptide" evidence="14">
    <location>
        <begin position="1"/>
        <end position="25"/>
    </location>
</feature>
<gene>
    <name evidence="17" type="ORF">SmB9_17340</name>
</gene>
<dbReference type="PANTHER" id="PTHR32552">
    <property type="entry name" value="FERRICHROME IRON RECEPTOR-RELATED"/>
    <property type="match status" value="1"/>
</dbReference>